<proteinExistence type="predicted"/>
<dbReference type="Proteomes" id="UP000058925">
    <property type="component" value="Chromosome"/>
</dbReference>
<sequence>MYYTLKCSLILKGSNICLNYGPSNFYLTTILTYSKYVENISSSDKVTPNIKEFH</sequence>
<evidence type="ECO:0000313" key="1">
    <source>
        <dbReference type="EMBL" id="ALI36394.1"/>
    </source>
</evidence>
<organism evidence="1 2">
    <name type="scientific">Candidatus Nitrosocosmicus oleophilus</name>
    <dbReference type="NCBI Taxonomy" id="1353260"/>
    <lineage>
        <taxon>Archaea</taxon>
        <taxon>Nitrososphaerota</taxon>
        <taxon>Nitrososphaeria</taxon>
        <taxon>Nitrososphaerales</taxon>
        <taxon>Nitrososphaeraceae</taxon>
        <taxon>Candidatus Nitrosocosmicus</taxon>
    </lineage>
</organism>
<name>A0A654LY08_9ARCH</name>
<reference evidence="2" key="1">
    <citation type="submission" date="2015-10" db="EMBL/GenBank/DDBJ databases">
        <title>Niche specialization of a soil ammonia-oxidizing archaeon, Candidatus Nitrosocosmicus oleophilus.</title>
        <authorList>
            <person name="Jung M.-Y."/>
            <person name="Rhee S.-K."/>
        </authorList>
    </citation>
    <scope>NUCLEOTIDE SEQUENCE [LARGE SCALE GENOMIC DNA]</scope>
    <source>
        <strain evidence="2">MY3</strain>
    </source>
</reference>
<dbReference type="EMBL" id="CP012850">
    <property type="protein sequence ID" value="ALI36394.1"/>
    <property type="molecule type" value="Genomic_DNA"/>
</dbReference>
<evidence type="ECO:0000313" key="2">
    <source>
        <dbReference type="Proteomes" id="UP000058925"/>
    </source>
</evidence>
<gene>
    <name evidence="1" type="ORF">NMY3_02194</name>
</gene>
<dbReference type="AlphaFoldDB" id="A0A654LY08"/>
<keyword evidence="2" id="KW-1185">Reference proteome</keyword>
<protein>
    <submittedName>
        <fullName evidence="1">Uncharacterized protein</fullName>
    </submittedName>
</protein>
<dbReference type="KEGG" id="taa:NMY3_02194"/>
<accession>A0A654LY08</accession>